<evidence type="ECO:0000313" key="2">
    <source>
        <dbReference type="EMBL" id="TKT73183.1"/>
    </source>
</evidence>
<gene>
    <name evidence="2" type="ORF">YH63_018100</name>
</gene>
<sequence length="219" mass="25059">MIAVPLSLLGAAGAVRDEILLPSHPEIYKLVYWLPAWSWQTYLIIVACMLLALILESAYRAIRRREDRYTELVDRYSHALVLQNVVPQTDWKNVANMLELRLLLQNSTSLPLKFLVQDYRLAFNGVVIRQANSSSSVMGSNAQMTYFPNRGLSKWQFDQVPERCVGTLVYEIAYGHPDLGYSRLATKELRVELFKNRKTRQVSLIQTVLTEKDSPIGEV</sequence>
<accession>A0A4V6BEB5</accession>
<dbReference type="RefSeq" id="WP_046826401.1">
    <property type="nucleotide sequence ID" value="NZ_LBIA02000001.1"/>
</dbReference>
<name>A0A4V6BEB5_9BRAD</name>
<keyword evidence="1" id="KW-0472">Membrane</keyword>
<dbReference type="EMBL" id="LBIA02000001">
    <property type="protein sequence ID" value="TKT73183.1"/>
    <property type="molecule type" value="Genomic_DNA"/>
</dbReference>
<comment type="caution">
    <text evidence="2">The sequence shown here is derived from an EMBL/GenBank/DDBJ whole genome shotgun (WGS) entry which is preliminary data.</text>
</comment>
<evidence type="ECO:0000313" key="3">
    <source>
        <dbReference type="Proteomes" id="UP000034832"/>
    </source>
</evidence>
<protein>
    <submittedName>
        <fullName evidence="2">Uncharacterized protein</fullName>
    </submittedName>
</protein>
<keyword evidence="1" id="KW-1133">Transmembrane helix</keyword>
<keyword evidence="1" id="KW-0812">Transmembrane</keyword>
<dbReference type="Proteomes" id="UP000034832">
    <property type="component" value="Unassembled WGS sequence"/>
</dbReference>
<dbReference type="AlphaFoldDB" id="A0A4V6BEB5"/>
<organism evidence="2 3">
    <name type="scientific">Afipia massiliensis</name>
    <dbReference type="NCBI Taxonomy" id="211460"/>
    <lineage>
        <taxon>Bacteria</taxon>
        <taxon>Pseudomonadati</taxon>
        <taxon>Pseudomonadota</taxon>
        <taxon>Alphaproteobacteria</taxon>
        <taxon>Hyphomicrobiales</taxon>
        <taxon>Nitrobacteraceae</taxon>
        <taxon>Afipia</taxon>
    </lineage>
</organism>
<proteinExistence type="predicted"/>
<reference evidence="2" key="1">
    <citation type="submission" date="2019-04" db="EMBL/GenBank/DDBJ databases">
        <title>Whole genome sequencing of cave bacteria.</title>
        <authorList>
            <person name="Gan H.M."/>
            <person name="Barton H."/>
            <person name="Savka M.A."/>
        </authorList>
    </citation>
    <scope>NUCLEOTIDE SEQUENCE [LARGE SCALE GENOMIC DNA]</scope>
    <source>
        <strain evidence="2">LC387</strain>
    </source>
</reference>
<feature type="transmembrane region" description="Helical" evidence="1">
    <location>
        <begin position="40"/>
        <end position="59"/>
    </location>
</feature>
<evidence type="ECO:0000256" key="1">
    <source>
        <dbReference type="SAM" id="Phobius"/>
    </source>
</evidence>
<keyword evidence="3" id="KW-1185">Reference proteome</keyword>